<dbReference type="KEGG" id="ptm:GSPATT00003639001"/>
<feature type="compositionally biased region" description="Polar residues" evidence="1">
    <location>
        <begin position="284"/>
        <end position="306"/>
    </location>
</feature>
<sequence>MKGNQKNNQNKQVTGQQQQQDQLQKVDQIQREIQYYIYKDLENTLLMLGELEQTIETFKYVDDKRQSYLPIAFNKAILQANLSYGINFDQYNTNKNTHEKVFKDCSEEAIKIFKEVFETNEDGQKKNHTHPIISQICEFYKNKDFKNNKEFKQLPLQQVDREAQFNEKSLDKVIWGIQAVDKEFNDIREKPYPKPTAEELKKKIQERKKFCEEQLITNFNPDFTKQLKKNQDIGPSKENNDDKIQQENGEKEEEQKTDILTQNTKDILEESKEDNKDKIETEPEANQQQDKSSPIQNSQNENTAPEEQNFGKLGTQPKGVSGDMDEELQQENENGGQEVQEIQDKQQSK</sequence>
<dbReference type="OMA" id="FCEEQLI"/>
<dbReference type="OrthoDB" id="10488839at2759"/>
<dbReference type="RefSeq" id="XP_001458172.1">
    <property type="nucleotide sequence ID" value="XM_001458135.1"/>
</dbReference>
<name>A0E658_PARTE</name>
<gene>
    <name evidence="2" type="ORF">GSPATT00003639001</name>
</gene>
<evidence type="ECO:0000313" key="3">
    <source>
        <dbReference type="Proteomes" id="UP000000600"/>
    </source>
</evidence>
<keyword evidence="3" id="KW-1185">Reference proteome</keyword>
<organism evidence="2 3">
    <name type="scientific">Paramecium tetraurelia</name>
    <dbReference type="NCBI Taxonomy" id="5888"/>
    <lineage>
        <taxon>Eukaryota</taxon>
        <taxon>Sar</taxon>
        <taxon>Alveolata</taxon>
        <taxon>Ciliophora</taxon>
        <taxon>Intramacronucleata</taxon>
        <taxon>Oligohymenophorea</taxon>
        <taxon>Peniculida</taxon>
        <taxon>Parameciidae</taxon>
        <taxon>Paramecium</taxon>
    </lineage>
</organism>
<dbReference type="Proteomes" id="UP000000600">
    <property type="component" value="Unassembled WGS sequence"/>
</dbReference>
<accession>A0E658</accession>
<feature type="region of interest" description="Disordered" evidence="1">
    <location>
        <begin position="222"/>
        <end position="349"/>
    </location>
</feature>
<evidence type="ECO:0000256" key="1">
    <source>
        <dbReference type="SAM" id="MobiDB-lite"/>
    </source>
</evidence>
<feature type="compositionally biased region" description="Basic and acidic residues" evidence="1">
    <location>
        <begin position="266"/>
        <end position="281"/>
    </location>
</feature>
<feature type="compositionally biased region" description="Low complexity" evidence="1">
    <location>
        <begin position="331"/>
        <end position="340"/>
    </location>
</feature>
<protein>
    <submittedName>
        <fullName evidence="2">Uncharacterized protein</fullName>
    </submittedName>
</protein>
<feature type="region of interest" description="Disordered" evidence="1">
    <location>
        <begin position="1"/>
        <end position="21"/>
    </location>
</feature>
<dbReference type="AlphaFoldDB" id="A0E658"/>
<dbReference type="EMBL" id="CT868660">
    <property type="protein sequence ID" value="CAK90775.1"/>
    <property type="molecule type" value="Genomic_DNA"/>
</dbReference>
<proteinExistence type="predicted"/>
<reference evidence="2 3" key="1">
    <citation type="journal article" date="2006" name="Nature">
        <title>Global trends of whole-genome duplications revealed by the ciliate Paramecium tetraurelia.</title>
        <authorList>
            <consortium name="Genoscope"/>
            <person name="Aury J.-M."/>
            <person name="Jaillon O."/>
            <person name="Duret L."/>
            <person name="Noel B."/>
            <person name="Jubin C."/>
            <person name="Porcel B.M."/>
            <person name="Segurens B."/>
            <person name="Daubin V."/>
            <person name="Anthouard V."/>
            <person name="Aiach N."/>
            <person name="Arnaiz O."/>
            <person name="Billaut A."/>
            <person name="Beisson J."/>
            <person name="Blanc I."/>
            <person name="Bouhouche K."/>
            <person name="Camara F."/>
            <person name="Duharcourt S."/>
            <person name="Guigo R."/>
            <person name="Gogendeau D."/>
            <person name="Katinka M."/>
            <person name="Keller A.-M."/>
            <person name="Kissmehl R."/>
            <person name="Klotz C."/>
            <person name="Koll F."/>
            <person name="Le Moue A."/>
            <person name="Lepere C."/>
            <person name="Malinsky S."/>
            <person name="Nowacki M."/>
            <person name="Nowak J.K."/>
            <person name="Plattner H."/>
            <person name="Poulain J."/>
            <person name="Ruiz F."/>
            <person name="Serrano V."/>
            <person name="Zagulski M."/>
            <person name="Dessen P."/>
            <person name="Betermier M."/>
            <person name="Weissenbach J."/>
            <person name="Scarpelli C."/>
            <person name="Schachter V."/>
            <person name="Sperling L."/>
            <person name="Meyer E."/>
            <person name="Cohen J."/>
            <person name="Wincker P."/>
        </authorList>
    </citation>
    <scope>NUCLEOTIDE SEQUENCE [LARGE SCALE GENOMIC DNA]</scope>
    <source>
        <strain evidence="2 3">Stock d4-2</strain>
    </source>
</reference>
<dbReference type="GeneID" id="5043957"/>
<evidence type="ECO:0000313" key="2">
    <source>
        <dbReference type="EMBL" id="CAK90775.1"/>
    </source>
</evidence>
<dbReference type="InParanoid" id="A0E658"/>
<dbReference type="HOGENOM" id="CLU_795602_0_0_1"/>
<feature type="compositionally biased region" description="Basic and acidic residues" evidence="1">
    <location>
        <begin position="238"/>
        <end position="257"/>
    </location>
</feature>